<gene>
    <name evidence="2" type="ORF">B9Z65_3485</name>
</gene>
<reference evidence="2 3" key="1">
    <citation type="submission" date="2017-05" db="EMBL/GenBank/DDBJ databases">
        <title>Draft genome sequence of Elsinoe australis.</title>
        <authorList>
            <person name="Cheng Q."/>
        </authorList>
    </citation>
    <scope>NUCLEOTIDE SEQUENCE [LARGE SCALE GENOMIC DNA]</scope>
    <source>
        <strain evidence="2 3">NL1</strain>
    </source>
</reference>
<dbReference type="PANTHER" id="PTHR42085:SF6">
    <property type="entry name" value="F-BOX DOMAIN-CONTAINING PROTEIN"/>
    <property type="match status" value="1"/>
</dbReference>
<keyword evidence="3" id="KW-1185">Reference proteome</keyword>
<dbReference type="PANTHER" id="PTHR42085">
    <property type="entry name" value="F-BOX DOMAIN-CONTAINING PROTEIN"/>
    <property type="match status" value="1"/>
</dbReference>
<dbReference type="Proteomes" id="UP000243723">
    <property type="component" value="Unassembled WGS sequence"/>
</dbReference>
<dbReference type="EMBL" id="NHZQ01000010">
    <property type="protein sequence ID" value="PSK59161.1"/>
    <property type="molecule type" value="Genomic_DNA"/>
</dbReference>
<comment type="caution">
    <text evidence="2">The sequence shown here is derived from an EMBL/GenBank/DDBJ whole genome shotgun (WGS) entry which is preliminary data.</text>
</comment>
<keyword evidence="1" id="KW-0175">Coiled coil</keyword>
<protein>
    <submittedName>
        <fullName evidence="2">Uncharacterized protein</fullName>
    </submittedName>
</protein>
<evidence type="ECO:0000256" key="1">
    <source>
        <dbReference type="SAM" id="Coils"/>
    </source>
</evidence>
<dbReference type="InterPro" id="IPR038883">
    <property type="entry name" value="AN11006-like"/>
</dbReference>
<evidence type="ECO:0000313" key="3">
    <source>
        <dbReference type="Proteomes" id="UP000243723"/>
    </source>
</evidence>
<feature type="coiled-coil region" evidence="1">
    <location>
        <begin position="63"/>
        <end position="90"/>
    </location>
</feature>
<accession>A0A2P8AFC5</accession>
<sequence>MALGQQRICQYISGITCPHRSFLTLPANVRHIVYELAGLQDFAVIEYDKHYGQAREDDEDSDGEEFNDDLTQEERNIQDLERVLIAAETSTTPQPQPQQAISSVLSLILCCRTIYNEIARLTYSDYQFLIFEHPQAIESIRPSSMSFLTSLNFTLHKITLEDACEISRNRPVDGLPLTKNSEKTSTLLDTWWAAVHHLNRFITPGTLDLFFTCDVADYQLAFNFAAPFATLTAPRSCWVRLAAHHNPRIASLARTVSLRCTQGIPPSEKAPFRYMDLPREVRLMVLEHTDLVTPLQEVNWNNRYNLFWSGGFGVLDGLEEIHEHPAYLLRDCYLDDFEEGSFCSVRHSAYASSPSCTCWAPPTPMFLADHSLRDDANEVFFKRNRIIISPDRVDLPVQALPTRSLLSQFLAFAPSMALNHIRSVEVVFPPLRMTPALHVQLIDYQDWNSAIRSLGKRIHPRQLTLSVVVADLEPDNHEWTTRRAIVPDRVHDQLIEVYHALFAPLSRLKTGLRAFYASVAEPLRWQICSGIHSIDEWDERYALLEELKGEKDRTMEALVMGDDYDAVKAGKDEYQLSQWFIHNQRLDEIFL</sequence>
<evidence type="ECO:0000313" key="2">
    <source>
        <dbReference type="EMBL" id="PSK59161.1"/>
    </source>
</evidence>
<proteinExistence type="predicted"/>
<dbReference type="OrthoDB" id="3940757at2759"/>
<dbReference type="AlphaFoldDB" id="A0A2P8AFC5"/>
<organism evidence="2 3">
    <name type="scientific">Elsinoe australis</name>
    <dbReference type="NCBI Taxonomy" id="40998"/>
    <lineage>
        <taxon>Eukaryota</taxon>
        <taxon>Fungi</taxon>
        <taxon>Dikarya</taxon>
        <taxon>Ascomycota</taxon>
        <taxon>Pezizomycotina</taxon>
        <taxon>Dothideomycetes</taxon>
        <taxon>Dothideomycetidae</taxon>
        <taxon>Myriangiales</taxon>
        <taxon>Elsinoaceae</taxon>
        <taxon>Elsinoe</taxon>
    </lineage>
</organism>
<name>A0A2P8AFC5_9PEZI</name>